<feature type="active site" description="Proton acceptor" evidence="10">
    <location>
        <position position="70"/>
    </location>
</feature>
<dbReference type="PANTHER" id="PTHR11067:SF9">
    <property type="entry name" value="INOSINE TRIPHOSPHATE PYROPHOSPHATASE"/>
    <property type="match status" value="1"/>
</dbReference>
<dbReference type="CDD" id="cd00515">
    <property type="entry name" value="HAM1"/>
    <property type="match status" value="1"/>
</dbReference>
<feature type="binding site" evidence="10">
    <location>
        <begin position="153"/>
        <end position="156"/>
    </location>
    <ligand>
        <name>substrate</name>
    </ligand>
</feature>
<dbReference type="InterPro" id="IPR020922">
    <property type="entry name" value="dITP/XTP_pyrophosphatase"/>
</dbReference>
<evidence type="ECO:0000256" key="8">
    <source>
        <dbReference type="ARBA" id="ARBA00051875"/>
    </source>
</evidence>
<comment type="catalytic activity">
    <reaction evidence="10">
        <text>ITP + H2O = IMP + diphosphate + H(+)</text>
        <dbReference type="Rhea" id="RHEA:29399"/>
        <dbReference type="ChEBI" id="CHEBI:15377"/>
        <dbReference type="ChEBI" id="CHEBI:15378"/>
        <dbReference type="ChEBI" id="CHEBI:33019"/>
        <dbReference type="ChEBI" id="CHEBI:58053"/>
        <dbReference type="ChEBI" id="CHEBI:61402"/>
        <dbReference type="EC" id="3.6.1.66"/>
    </reaction>
</comment>
<evidence type="ECO:0000313" key="13">
    <source>
        <dbReference type="Proteomes" id="UP000559117"/>
    </source>
</evidence>
<evidence type="ECO:0000256" key="7">
    <source>
        <dbReference type="ARBA" id="ARBA00023080"/>
    </source>
</evidence>
<protein>
    <recommendedName>
        <fullName evidence="10">dITP/XTP pyrophosphatase</fullName>
        <ecNumber evidence="10">3.6.1.66</ecNumber>
    </recommendedName>
    <alternativeName>
        <fullName evidence="10">Non-canonical purine NTP pyrophosphatase</fullName>
    </alternativeName>
    <alternativeName>
        <fullName evidence="10">Non-standard purine NTP pyrophosphatase</fullName>
    </alternativeName>
    <alternativeName>
        <fullName evidence="10">Nucleoside-triphosphate diphosphatase</fullName>
    </alternativeName>
    <alternativeName>
        <fullName evidence="10">Nucleoside-triphosphate pyrophosphatase</fullName>
        <shortName evidence="10">NTPase</shortName>
    </alternativeName>
</protein>
<evidence type="ECO:0000256" key="10">
    <source>
        <dbReference type="HAMAP-Rule" id="MF_01405"/>
    </source>
</evidence>
<comment type="subunit">
    <text evidence="2 10">Homodimer.</text>
</comment>
<dbReference type="NCBIfam" id="TIGR00042">
    <property type="entry name" value="RdgB/HAM1 family non-canonical purine NTP pyrophosphatase"/>
    <property type="match status" value="1"/>
</dbReference>
<evidence type="ECO:0000256" key="5">
    <source>
        <dbReference type="ARBA" id="ARBA00022801"/>
    </source>
</evidence>
<evidence type="ECO:0000256" key="1">
    <source>
        <dbReference type="ARBA" id="ARBA00008023"/>
    </source>
</evidence>
<comment type="function">
    <text evidence="10">Pyrophosphatase that catalyzes the hydrolysis of nucleoside triphosphates to their monophosphate derivatives, with a high preference for the non-canonical purine nucleotides XTP (xanthosine triphosphate), dITP (deoxyinosine triphosphate) and ITP. Seems to function as a house-cleaning enzyme that removes non-canonical purine nucleotides from the nucleotide pool, thus preventing their incorporation into DNA/RNA and avoiding chromosomal lesions.</text>
</comment>
<dbReference type="GO" id="GO:0036220">
    <property type="term" value="F:ITP diphosphatase activity"/>
    <property type="evidence" value="ECO:0007669"/>
    <property type="project" value="UniProtKB-UniRule"/>
</dbReference>
<dbReference type="InterPro" id="IPR002637">
    <property type="entry name" value="RdgB/HAM1"/>
</dbReference>
<organism evidence="12 13">
    <name type="scientific">Pectinatus brassicae</name>
    <dbReference type="NCBI Taxonomy" id="862415"/>
    <lineage>
        <taxon>Bacteria</taxon>
        <taxon>Bacillati</taxon>
        <taxon>Bacillota</taxon>
        <taxon>Negativicutes</taxon>
        <taxon>Selenomonadales</taxon>
        <taxon>Selenomonadaceae</taxon>
        <taxon>Pectinatus</taxon>
    </lineage>
</organism>
<dbReference type="GO" id="GO:0000166">
    <property type="term" value="F:nucleotide binding"/>
    <property type="evidence" value="ECO:0007669"/>
    <property type="project" value="UniProtKB-KW"/>
</dbReference>
<keyword evidence="5 10" id="KW-0378">Hydrolase</keyword>
<feature type="binding site" evidence="10">
    <location>
        <position position="70"/>
    </location>
    <ligand>
        <name>Mg(2+)</name>
        <dbReference type="ChEBI" id="CHEBI:18420"/>
    </ligand>
</feature>
<comment type="cofactor">
    <cofactor evidence="10">
        <name>Mg(2+)</name>
        <dbReference type="ChEBI" id="CHEBI:18420"/>
    </cofactor>
    <text evidence="10">Binds 1 Mg(2+) ion per subunit.</text>
</comment>
<evidence type="ECO:0000256" key="2">
    <source>
        <dbReference type="ARBA" id="ARBA00011738"/>
    </source>
</evidence>
<evidence type="ECO:0000256" key="4">
    <source>
        <dbReference type="ARBA" id="ARBA00022741"/>
    </source>
</evidence>
<gene>
    <name evidence="12" type="ORF">HNR32_002030</name>
</gene>
<keyword evidence="4 10" id="KW-0547">Nucleotide-binding</keyword>
<feature type="binding site" evidence="10">
    <location>
        <begin position="179"/>
        <end position="180"/>
    </location>
    <ligand>
        <name>substrate</name>
    </ligand>
</feature>
<dbReference type="GO" id="GO:0005829">
    <property type="term" value="C:cytosol"/>
    <property type="evidence" value="ECO:0007669"/>
    <property type="project" value="TreeGrafter"/>
</dbReference>
<dbReference type="Pfam" id="PF01725">
    <property type="entry name" value="Ham1p_like"/>
    <property type="match status" value="1"/>
</dbReference>
<dbReference type="SUPFAM" id="SSF52972">
    <property type="entry name" value="ITPase-like"/>
    <property type="match status" value="1"/>
</dbReference>
<comment type="catalytic activity">
    <reaction evidence="8 10">
        <text>dITP + H2O = dIMP + diphosphate + H(+)</text>
        <dbReference type="Rhea" id="RHEA:28342"/>
        <dbReference type="ChEBI" id="CHEBI:15377"/>
        <dbReference type="ChEBI" id="CHEBI:15378"/>
        <dbReference type="ChEBI" id="CHEBI:33019"/>
        <dbReference type="ChEBI" id="CHEBI:61194"/>
        <dbReference type="ChEBI" id="CHEBI:61382"/>
        <dbReference type="EC" id="3.6.1.66"/>
    </reaction>
</comment>
<name>A0A840UWV7_9FIRM</name>
<feature type="binding site" evidence="10">
    <location>
        <begin position="8"/>
        <end position="13"/>
    </location>
    <ligand>
        <name>substrate</name>
    </ligand>
</feature>
<feature type="binding site" evidence="10">
    <location>
        <position position="71"/>
    </location>
    <ligand>
        <name>substrate</name>
    </ligand>
</feature>
<dbReference type="GO" id="GO:0035870">
    <property type="term" value="F:dITP diphosphatase activity"/>
    <property type="evidence" value="ECO:0007669"/>
    <property type="project" value="UniProtKB-UniRule"/>
</dbReference>
<dbReference type="EMBL" id="JACHFH010000026">
    <property type="protein sequence ID" value="MBB5336875.1"/>
    <property type="molecule type" value="Genomic_DNA"/>
</dbReference>
<dbReference type="FunFam" id="3.90.950.10:FF:000001">
    <property type="entry name" value="dITP/XTP pyrophosphatase"/>
    <property type="match status" value="1"/>
</dbReference>
<dbReference type="HAMAP" id="MF_01405">
    <property type="entry name" value="Non_canon_purine_NTPase"/>
    <property type="match status" value="1"/>
</dbReference>
<dbReference type="EC" id="3.6.1.66" evidence="10"/>
<dbReference type="Proteomes" id="UP000559117">
    <property type="component" value="Unassembled WGS sequence"/>
</dbReference>
<evidence type="ECO:0000313" key="12">
    <source>
        <dbReference type="EMBL" id="MBB5336875.1"/>
    </source>
</evidence>
<dbReference type="InterPro" id="IPR029001">
    <property type="entry name" value="ITPase-like_fam"/>
</dbReference>
<keyword evidence="7 10" id="KW-0546">Nucleotide metabolism</keyword>
<dbReference type="GO" id="GO:0046872">
    <property type="term" value="F:metal ion binding"/>
    <property type="evidence" value="ECO:0007669"/>
    <property type="project" value="UniProtKB-KW"/>
</dbReference>
<comment type="caution">
    <text evidence="12">The sequence shown here is derived from an EMBL/GenBank/DDBJ whole genome shotgun (WGS) entry which is preliminary data.</text>
</comment>
<sequence length="196" mass="21464">MKTIIIATKNKGKIKELIDAFADLPVNIKSLAEFPALPEAVEDGSTFAENALIKAKFYSEKTGAACIADDSGLEIDILDKKPGVYSARFAGEQATDADNNNKMIEEIRKKQVSESSARYKCVLVFHDVDGKILQADGSCEGSIKLQAQGTNGFGYDPYFYIKDKTMAQMTLAEKNAVSHRGLAIKKMKVLLAEYLL</sequence>
<evidence type="ECO:0000256" key="6">
    <source>
        <dbReference type="ARBA" id="ARBA00022842"/>
    </source>
</evidence>
<comment type="caution">
    <text evidence="10">Lacks conserved residue(s) required for the propagation of feature annotation.</text>
</comment>
<dbReference type="RefSeq" id="WP_183862211.1">
    <property type="nucleotide sequence ID" value="NZ_JACHFH010000026.1"/>
</dbReference>
<feature type="binding site" evidence="10">
    <location>
        <position position="174"/>
    </location>
    <ligand>
        <name>substrate</name>
    </ligand>
</feature>
<comment type="catalytic activity">
    <reaction evidence="9 10">
        <text>XTP + H2O = XMP + diphosphate + H(+)</text>
        <dbReference type="Rhea" id="RHEA:28610"/>
        <dbReference type="ChEBI" id="CHEBI:15377"/>
        <dbReference type="ChEBI" id="CHEBI:15378"/>
        <dbReference type="ChEBI" id="CHEBI:33019"/>
        <dbReference type="ChEBI" id="CHEBI:57464"/>
        <dbReference type="ChEBI" id="CHEBI:61314"/>
        <dbReference type="EC" id="3.6.1.66"/>
    </reaction>
</comment>
<evidence type="ECO:0000256" key="11">
    <source>
        <dbReference type="RuleBase" id="RU003781"/>
    </source>
</evidence>
<keyword evidence="13" id="KW-1185">Reference proteome</keyword>
<comment type="similarity">
    <text evidence="1 10 11">Belongs to the HAM1 NTPase family.</text>
</comment>
<keyword evidence="6 10" id="KW-0460">Magnesium</keyword>
<dbReference type="Gene3D" id="3.90.950.10">
    <property type="match status" value="1"/>
</dbReference>
<evidence type="ECO:0000256" key="9">
    <source>
        <dbReference type="ARBA" id="ARBA00052017"/>
    </source>
</evidence>
<dbReference type="PANTHER" id="PTHR11067">
    <property type="entry name" value="INOSINE TRIPHOSPHATE PYROPHOSPHATASE/HAM1 PROTEIN"/>
    <property type="match status" value="1"/>
</dbReference>
<accession>A0A840UWV7</accession>
<dbReference type="GO" id="GO:0036222">
    <property type="term" value="F:XTP diphosphatase activity"/>
    <property type="evidence" value="ECO:0007669"/>
    <property type="project" value="UniProtKB-UniRule"/>
</dbReference>
<proteinExistence type="inferred from homology"/>
<dbReference type="GO" id="GO:0017111">
    <property type="term" value="F:ribonucleoside triphosphate phosphatase activity"/>
    <property type="evidence" value="ECO:0007669"/>
    <property type="project" value="InterPro"/>
</dbReference>
<keyword evidence="3 10" id="KW-0479">Metal-binding</keyword>
<dbReference type="AlphaFoldDB" id="A0A840UWV7"/>
<reference evidence="12 13" key="1">
    <citation type="submission" date="2020-08" db="EMBL/GenBank/DDBJ databases">
        <title>Genomic Encyclopedia of Type Strains, Phase IV (KMG-IV): sequencing the most valuable type-strain genomes for metagenomic binning, comparative biology and taxonomic classification.</title>
        <authorList>
            <person name="Goeker M."/>
        </authorList>
    </citation>
    <scope>NUCLEOTIDE SEQUENCE [LARGE SCALE GENOMIC DNA]</scope>
    <source>
        <strain evidence="12 13">DSM 24661</strain>
    </source>
</reference>
<dbReference type="GO" id="GO:0009117">
    <property type="term" value="P:nucleotide metabolic process"/>
    <property type="evidence" value="ECO:0007669"/>
    <property type="project" value="UniProtKB-KW"/>
</dbReference>
<evidence type="ECO:0000256" key="3">
    <source>
        <dbReference type="ARBA" id="ARBA00022723"/>
    </source>
</evidence>
<dbReference type="GO" id="GO:0009146">
    <property type="term" value="P:purine nucleoside triphosphate catabolic process"/>
    <property type="evidence" value="ECO:0007669"/>
    <property type="project" value="UniProtKB-UniRule"/>
</dbReference>